<dbReference type="EMBL" id="VSSQ01012565">
    <property type="protein sequence ID" value="MPM49524.1"/>
    <property type="molecule type" value="Genomic_DNA"/>
</dbReference>
<proteinExistence type="predicted"/>
<sequence length="164" mass="17590">MAGPDAAAAEGAVAQVAQVELAGEGIAPLGFSAGNSGLGPRRVDQLGDAFEQIGQRQLPDRLFDGEGRAAGFGVKPEAGQSGAVLAAVVLLFQQQRHFFKPVKRGAVFADEMIEGPPQPQQRYPAFVFDRIRHDGFLRILNIRTAHFDHAPPGIFVSIFETINK</sequence>
<comment type="caution">
    <text evidence="1">The sequence shown here is derived from an EMBL/GenBank/DDBJ whole genome shotgun (WGS) entry which is preliminary data.</text>
</comment>
<accession>A0A645AIP4</accession>
<gene>
    <name evidence="1" type="ORF">SDC9_96254</name>
</gene>
<evidence type="ECO:0000313" key="1">
    <source>
        <dbReference type="EMBL" id="MPM49524.1"/>
    </source>
</evidence>
<dbReference type="AlphaFoldDB" id="A0A645AIP4"/>
<protein>
    <submittedName>
        <fullName evidence="1">Uncharacterized protein</fullName>
    </submittedName>
</protein>
<organism evidence="1">
    <name type="scientific">bioreactor metagenome</name>
    <dbReference type="NCBI Taxonomy" id="1076179"/>
    <lineage>
        <taxon>unclassified sequences</taxon>
        <taxon>metagenomes</taxon>
        <taxon>ecological metagenomes</taxon>
    </lineage>
</organism>
<reference evidence="1" key="1">
    <citation type="submission" date="2019-08" db="EMBL/GenBank/DDBJ databases">
        <authorList>
            <person name="Kucharzyk K."/>
            <person name="Murdoch R.W."/>
            <person name="Higgins S."/>
            <person name="Loffler F."/>
        </authorList>
    </citation>
    <scope>NUCLEOTIDE SEQUENCE</scope>
</reference>
<name>A0A645AIP4_9ZZZZ</name>